<accession>A0ABS9BDG0</accession>
<proteinExistence type="inferred from homology"/>
<evidence type="ECO:0000313" key="3">
    <source>
        <dbReference type="Proteomes" id="UP001200145"/>
    </source>
</evidence>
<evidence type="ECO:0000313" key="2">
    <source>
        <dbReference type="EMBL" id="MCF1713744.1"/>
    </source>
</evidence>
<reference evidence="2 3" key="1">
    <citation type="submission" date="2022-01" db="EMBL/GenBank/DDBJ databases">
        <title>Flavihumibacter sp. nov., isolated from sediment of a river.</title>
        <authorList>
            <person name="Liu H."/>
        </authorList>
    </citation>
    <scope>NUCLEOTIDE SEQUENCE [LARGE SCALE GENOMIC DNA]</scope>
    <source>
        <strain evidence="2 3">RY-1</strain>
    </source>
</reference>
<dbReference type="InterPro" id="IPR043129">
    <property type="entry name" value="ATPase_NBD"/>
</dbReference>
<dbReference type="Pfam" id="PF00480">
    <property type="entry name" value="ROK"/>
    <property type="match status" value="1"/>
</dbReference>
<dbReference type="PANTHER" id="PTHR18964">
    <property type="entry name" value="ROK (REPRESSOR, ORF, KINASE) FAMILY"/>
    <property type="match status" value="1"/>
</dbReference>
<dbReference type="InterPro" id="IPR000600">
    <property type="entry name" value="ROK"/>
</dbReference>
<dbReference type="RefSeq" id="WP_234864272.1">
    <property type="nucleotide sequence ID" value="NZ_JAKEVY010000001.1"/>
</dbReference>
<dbReference type="EMBL" id="JAKEVY010000001">
    <property type="protein sequence ID" value="MCF1713744.1"/>
    <property type="molecule type" value="Genomic_DNA"/>
</dbReference>
<protein>
    <submittedName>
        <fullName evidence="2">ROK family protein</fullName>
    </submittedName>
</protein>
<evidence type="ECO:0000256" key="1">
    <source>
        <dbReference type="ARBA" id="ARBA00006479"/>
    </source>
</evidence>
<organism evidence="2 3">
    <name type="scientific">Flavihumibacter fluminis</name>
    <dbReference type="NCBI Taxonomy" id="2909236"/>
    <lineage>
        <taxon>Bacteria</taxon>
        <taxon>Pseudomonadati</taxon>
        <taxon>Bacteroidota</taxon>
        <taxon>Chitinophagia</taxon>
        <taxon>Chitinophagales</taxon>
        <taxon>Chitinophagaceae</taxon>
        <taxon>Flavihumibacter</taxon>
    </lineage>
</organism>
<name>A0ABS9BDG0_9BACT</name>
<dbReference type="SUPFAM" id="SSF53067">
    <property type="entry name" value="Actin-like ATPase domain"/>
    <property type="match status" value="1"/>
</dbReference>
<dbReference type="PANTHER" id="PTHR18964:SF149">
    <property type="entry name" value="BIFUNCTIONAL UDP-N-ACETYLGLUCOSAMINE 2-EPIMERASE_N-ACETYLMANNOSAMINE KINASE"/>
    <property type="match status" value="1"/>
</dbReference>
<sequence>MIIGVDLGGTNIRAGLIQGGEVLQSISHKLTNKHSLDATLEQIIAVIEPLVSEEVEGIGIGVPSIVDVDNGVVFDVVNIPSWKKVELKKILEEQFHKPVFVNNDVNCFALGEHQFGAAQPFDSFVAISVGTGLGTAIVINRELYLGVNCGAGEIGYFPYLDKNLEYYSSSSFFDIHDTTAEELFYDAQEGKPKALQVWQEYGHHLGNVLKVVLYAYAPQAVLLGGSISNAYKYFEESMYLSMDDFMYPSLLKQVKVIHSKTENIALLGAAALVPVKALV</sequence>
<comment type="caution">
    <text evidence="2">The sequence shown here is derived from an EMBL/GenBank/DDBJ whole genome shotgun (WGS) entry which is preliminary data.</text>
</comment>
<dbReference type="CDD" id="cd23763">
    <property type="entry name" value="ASKHA_ATPase_ROK"/>
    <property type="match status" value="1"/>
</dbReference>
<dbReference type="Gene3D" id="3.30.420.40">
    <property type="match status" value="2"/>
</dbReference>
<dbReference type="Proteomes" id="UP001200145">
    <property type="component" value="Unassembled WGS sequence"/>
</dbReference>
<gene>
    <name evidence="2" type="ORF">L0U88_03755</name>
</gene>
<comment type="similarity">
    <text evidence="1">Belongs to the ROK (NagC/XylR) family.</text>
</comment>
<keyword evidence="3" id="KW-1185">Reference proteome</keyword>